<feature type="region of interest" description="Disordered" evidence="5">
    <location>
        <begin position="30"/>
        <end position="67"/>
    </location>
</feature>
<dbReference type="InterPro" id="IPR018053">
    <property type="entry name" value="Glyco_hydro_32_AS"/>
</dbReference>
<dbReference type="Pfam" id="PF00251">
    <property type="entry name" value="Glyco_hydro_32N"/>
    <property type="match status" value="1"/>
</dbReference>
<dbReference type="Gene3D" id="2.115.10.20">
    <property type="entry name" value="Glycosyl hydrolase domain, family 43"/>
    <property type="match status" value="1"/>
</dbReference>
<comment type="caution">
    <text evidence="8">The sequence shown here is derived from an EMBL/GenBank/DDBJ whole genome shotgun (WGS) entry which is preliminary data.</text>
</comment>
<evidence type="ECO:0000313" key="9">
    <source>
        <dbReference type="Proteomes" id="UP001219518"/>
    </source>
</evidence>
<evidence type="ECO:0000256" key="5">
    <source>
        <dbReference type="SAM" id="MobiDB-lite"/>
    </source>
</evidence>
<feature type="domain" description="Glycosyl hydrolase family 32 N-terminal" evidence="6">
    <location>
        <begin position="74"/>
        <end position="393"/>
    </location>
</feature>
<sequence length="559" mass="62414">MRPLVSHTLVGAVVAAVVAGITVGIMYSQCDKEPQPTPTPPSQPTPPPPPPPTMAPTSSTPPPPLIDPMRPAYHYTPKIGWVNDPNGLVYYKGEYHLFYQYDFESIKHGNMSWGHAVSTDMVHWTELPLAISYTDEEQIFSGSAVVDSTCSSGLCASRDTPVLIATYTSYKQHVETEGKWKDRHIQSQHIASSTDLGRTWTKYKNNPVLDRNEAEFRDPRVQRLEDGSWLLLVQMSELHQLQFYKSTDLIHWGEPISTFGPTGIVEGVWECPDMFPLAVDGDPKNIKWVLIININPGNRIIGSAGQIFIGDFDGTSFKNDGDYDWLDWGMDNYATITWDNAPNGERYSIGWMSNWAYTELTPTTSSTKFRNTFTTPRKLQLKTIGGKVRLTQMPVNYLDAIRLGPVLQADKVTVKDAVHGDNIRGRAVDIEVVFTNVDATEFGVKVHAGEGQETLVGFEVATKRAFVDRTKSGKVDFHEKFADSRHWAPFELQDAKTLKLRVLVDHGSVEAFFGEGEIAITDVVFPDPSKDSIQFYAKGGSVVIDSYSVWQMDKTNNLS</sequence>
<evidence type="ECO:0000256" key="2">
    <source>
        <dbReference type="ARBA" id="ARBA00022801"/>
    </source>
</evidence>
<evidence type="ECO:0000256" key="4">
    <source>
        <dbReference type="RuleBase" id="RU362110"/>
    </source>
</evidence>
<keyword evidence="2 4" id="KW-0378">Hydrolase</keyword>
<dbReference type="InterPro" id="IPR013189">
    <property type="entry name" value="Glyco_hydro_32_C"/>
</dbReference>
<dbReference type="Pfam" id="PF08244">
    <property type="entry name" value="Glyco_hydro_32C"/>
    <property type="match status" value="1"/>
</dbReference>
<organism evidence="8 9">
    <name type="scientific">Frankliniella fusca</name>
    <dbReference type="NCBI Taxonomy" id="407009"/>
    <lineage>
        <taxon>Eukaryota</taxon>
        <taxon>Metazoa</taxon>
        <taxon>Ecdysozoa</taxon>
        <taxon>Arthropoda</taxon>
        <taxon>Hexapoda</taxon>
        <taxon>Insecta</taxon>
        <taxon>Pterygota</taxon>
        <taxon>Neoptera</taxon>
        <taxon>Paraneoptera</taxon>
        <taxon>Thysanoptera</taxon>
        <taxon>Terebrantia</taxon>
        <taxon>Thripoidea</taxon>
        <taxon>Thripidae</taxon>
        <taxon>Frankliniella</taxon>
    </lineage>
</organism>
<dbReference type="EMBL" id="JAHWGI010000014">
    <property type="protein sequence ID" value="KAK3907675.1"/>
    <property type="molecule type" value="Genomic_DNA"/>
</dbReference>
<proteinExistence type="inferred from homology"/>
<dbReference type="PROSITE" id="PS00609">
    <property type="entry name" value="GLYCOSYL_HYDROL_F32"/>
    <property type="match status" value="1"/>
</dbReference>
<dbReference type="CDD" id="cd18622">
    <property type="entry name" value="GH32_Inu-like"/>
    <property type="match status" value="1"/>
</dbReference>
<keyword evidence="9" id="KW-1185">Reference proteome</keyword>
<dbReference type="InterPro" id="IPR013148">
    <property type="entry name" value="Glyco_hydro_32_N"/>
</dbReference>
<gene>
    <name evidence="8" type="ORF">KUF71_018311</name>
</gene>
<dbReference type="InterPro" id="IPR001362">
    <property type="entry name" value="Glyco_hydro_32"/>
</dbReference>
<dbReference type="PANTHER" id="PTHR42800:SF1">
    <property type="entry name" value="EXOINULINASE INUD (AFU_ORTHOLOGUE AFUA_5G00480)"/>
    <property type="match status" value="1"/>
</dbReference>
<evidence type="ECO:0000256" key="1">
    <source>
        <dbReference type="ARBA" id="ARBA00009902"/>
    </source>
</evidence>
<dbReference type="Proteomes" id="UP001219518">
    <property type="component" value="Unassembled WGS sequence"/>
</dbReference>
<dbReference type="Gene3D" id="2.60.120.560">
    <property type="entry name" value="Exo-inulinase, domain 1"/>
    <property type="match status" value="1"/>
</dbReference>
<feature type="compositionally biased region" description="Pro residues" evidence="5">
    <location>
        <begin position="35"/>
        <end position="66"/>
    </location>
</feature>
<name>A0AAE1GQ96_9NEOP</name>
<keyword evidence="3 4" id="KW-0326">Glycosidase</keyword>
<dbReference type="GO" id="GO:0004575">
    <property type="term" value="F:sucrose alpha-glucosidase activity"/>
    <property type="evidence" value="ECO:0007669"/>
    <property type="project" value="TreeGrafter"/>
</dbReference>
<accession>A0AAE1GQ96</accession>
<reference evidence="8" key="1">
    <citation type="submission" date="2021-07" db="EMBL/GenBank/DDBJ databases">
        <authorList>
            <person name="Catto M.A."/>
            <person name="Jacobson A."/>
            <person name="Kennedy G."/>
            <person name="Labadie P."/>
            <person name="Hunt B.G."/>
            <person name="Srinivasan R."/>
        </authorList>
    </citation>
    <scope>NUCLEOTIDE SEQUENCE</scope>
    <source>
        <strain evidence="8">PL_HMW_Pooled</strain>
        <tissue evidence="8">Head</tissue>
    </source>
</reference>
<dbReference type="SMART" id="SM00640">
    <property type="entry name" value="Glyco_32"/>
    <property type="match status" value="1"/>
</dbReference>
<dbReference type="InterPro" id="IPR013320">
    <property type="entry name" value="ConA-like_dom_sf"/>
</dbReference>
<dbReference type="GO" id="GO:0005987">
    <property type="term" value="P:sucrose catabolic process"/>
    <property type="evidence" value="ECO:0007669"/>
    <property type="project" value="TreeGrafter"/>
</dbReference>
<feature type="domain" description="Glycosyl hydrolase family 32 C-terminal" evidence="7">
    <location>
        <begin position="412"/>
        <end position="551"/>
    </location>
</feature>
<protein>
    <submittedName>
        <fullName evidence="8">Levanase</fullName>
    </submittedName>
</protein>
<dbReference type="GO" id="GO:0005737">
    <property type="term" value="C:cytoplasm"/>
    <property type="evidence" value="ECO:0007669"/>
    <property type="project" value="TreeGrafter"/>
</dbReference>
<evidence type="ECO:0000259" key="7">
    <source>
        <dbReference type="Pfam" id="PF08244"/>
    </source>
</evidence>
<dbReference type="InterPro" id="IPR023296">
    <property type="entry name" value="Glyco_hydro_beta-prop_sf"/>
</dbReference>
<evidence type="ECO:0000256" key="3">
    <source>
        <dbReference type="ARBA" id="ARBA00023295"/>
    </source>
</evidence>
<comment type="similarity">
    <text evidence="1 4">Belongs to the glycosyl hydrolase 32 family.</text>
</comment>
<reference evidence="8" key="2">
    <citation type="journal article" date="2023" name="BMC Genomics">
        <title>Pest status, molecular evolution, and epigenetic factors derived from the genome assembly of Frankliniella fusca, a thysanopteran phytovirus vector.</title>
        <authorList>
            <person name="Catto M.A."/>
            <person name="Labadie P.E."/>
            <person name="Jacobson A.L."/>
            <person name="Kennedy G.G."/>
            <person name="Srinivasan R."/>
            <person name="Hunt B.G."/>
        </authorList>
    </citation>
    <scope>NUCLEOTIDE SEQUENCE</scope>
    <source>
        <strain evidence="8">PL_HMW_Pooled</strain>
    </source>
</reference>
<evidence type="ECO:0000259" key="6">
    <source>
        <dbReference type="Pfam" id="PF00251"/>
    </source>
</evidence>
<dbReference type="SUPFAM" id="SSF49899">
    <property type="entry name" value="Concanavalin A-like lectins/glucanases"/>
    <property type="match status" value="1"/>
</dbReference>
<dbReference type="AlphaFoldDB" id="A0AAE1GQ96"/>
<dbReference type="SUPFAM" id="SSF75005">
    <property type="entry name" value="Arabinanase/levansucrase/invertase"/>
    <property type="match status" value="1"/>
</dbReference>
<evidence type="ECO:0000313" key="8">
    <source>
        <dbReference type="EMBL" id="KAK3907675.1"/>
    </source>
</evidence>
<dbReference type="PANTHER" id="PTHR42800">
    <property type="entry name" value="EXOINULINASE INUD (AFU_ORTHOLOGUE AFUA_5G00480)"/>
    <property type="match status" value="1"/>
</dbReference>